<dbReference type="Proteomes" id="UP000198373">
    <property type="component" value="Unassembled WGS sequence"/>
</dbReference>
<feature type="transmembrane region" description="Helical" evidence="2">
    <location>
        <begin position="376"/>
        <end position="402"/>
    </location>
</feature>
<sequence length="634" mass="69859">MDDGSEGRAASNGSATTRTTTAPAADPPELEWAADPIKLALDGSALARGGRVPEPFCIEVGRRLLLAQLEFSRWVLRRVETVSFGEGRSVLRRTTIELRVPDEAPVFVIEQPDGKTESCWLVPLTVMKRRTLVDFHLAKEDGTPITPLGLRLNQQLDESMLLAAAATLDPPGEEVRQFAEQVVAGDREVVEAAIRRYEEARWGRQLARLRHHALFVMTLDRLRYNFTQYVLLPQGSGRHRLLSMSFVEPVAWRYQHPALTRESDGRWLYEPMKPAPWNLGHLASELGLVPTRVRLQIPAAEHAASYHLEVEAPPGVRIVAATLLAGRPHEPEHEDGRQRFTLDSQRGDSLTVGLHGVEVPQNSLCRAHLELRVQRMGWLTTLLSVTVAVMLVLGTLAGHVLWQEAPDPDQDTNAVVLLIATSAAAAAFLSQRDFTGVAARLIVGMRAVGAASMALPVVAAGVLTYEDVTRPEALQLLQLPEPASTSTKAFISFLALASAALCALVAVTWFRTRGAEKDVVTSPWDQSRQARPDRDEEARVKELSYGEALKEYGFREPAVGVRSSEGWHHVYRWLDPDFEQASEDLGQPSDDRGIVRRYPCVHQSGCPRVGTDACAARVRARQPDPEATAAPGRD</sequence>
<feature type="region of interest" description="Disordered" evidence="1">
    <location>
        <begin position="1"/>
        <end position="29"/>
    </location>
</feature>
<organism evidence="3 4">
    <name type="scientific">Geodermatophilus pulveris</name>
    <dbReference type="NCBI Taxonomy" id="1564159"/>
    <lineage>
        <taxon>Bacteria</taxon>
        <taxon>Bacillati</taxon>
        <taxon>Actinomycetota</taxon>
        <taxon>Actinomycetes</taxon>
        <taxon>Geodermatophilales</taxon>
        <taxon>Geodermatophilaceae</taxon>
        <taxon>Geodermatophilus</taxon>
    </lineage>
</organism>
<keyword evidence="2" id="KW-0812">Transmembrane</keyword>
<evidence type="ECO:0000313" key="4">
    <source>
        <dbReference type="Proteomes" id="UP000198373"/>
    </source>
</evidence>
<dbReference type="EMBL" id="FZOO01000005">
    <property type="protein sequence ID" value="SNS54277.1"/>
    <property type="molecule type" value="Genomic_DNA"/>
</dbReference>
<dbReference type="OrthoDB" id="4901897at2"/>
<evidence type="ECO:0000256" key="1">
    <source>
        <dbReference type="SAM" id="MobiDB-lite"/>
    </source>
</evidence>
<evidence type="ECO:0000256" key="2">
    <source>
        <dbReference type="SAM" id="Phobius"/>
    </source>
</evidence>
<protein>
    <submittedName>
        <fullName evidence="3">Uncharacterized protein</fullName>
    </submittedName>
</protein>
<keyword evidence="2" id="KW-0472">Membrane</keyword>
<feature type="transmembrane region" description="Helical" evidence="2">
    <location>
        <begin position="414"/>
        <end position="431"/>
    </location>
</feature>
<name>A0A239FBS0_9ACTN</name>
<accession>A0A239FBS0</accession>
<gene>
    <name evidence="3" type="ORF">SAMN06893096_10512</name>
</gene>
<feature type="transmembrane region" description="Helical" evidence="2">
    <location>
        <begin position="489"/>
        <end position="510"/>
    </location>
</feature>
<dbReference type="RefSeq" id="WP_089305752.1">
    <property type="nucleotide sequence ID" value="NZ_FZOO01000005.1"/>
</dbReference>
<evidence type="ECO:0000313" key="3">
    <source>
        <dbReference type="EMBL" id="SNS54277.1"/>
    </source>
</evidence>
<feature type="compositionally biased region" description="Low complexity" evidence="1">
    <location>
        <begin position="8"/>
        <end position="24"/>
    </location>
</feature>
<proteinExistence type="predicted"/>
<keyword evidence="2" id="KW-1133">Transmembrane helix</keyword>
<reference evidence="4" key="1">
    <citation type="submission" date="2017-06" db="EMBL/GenBank/DDBJ databases">
        <authorList>
            <person name="Varghese N."/>
            <person name="Submissions S."/>
        </authorList>
    </citation>
    <scope>NUCLEOTIDE SEQUENCE [LARGE SCALE GENOMIC DNA]</scope>
    <source>
        <strain evidence="4">DSM 46839</strain>
    </source>
</reference>
<dbReference type="AlphaFoldDB" id="A0A239FBS0"/>
<keyword evidence="4" id="KW-1185">Reference proteome</keyword>
<feature type="transmembrane region" description="Helical" evidence="2">
    <location>
        <begin position="443"/>
        <end position="465"/>
    </location>
</feature>